<evidence type="ECO:0000313" key="3">
    <source>
        <dbReference type="Proteomes" id="UP000284605"/>
    </source>
</evidence>
<name>A0A418WI81_9PROT</name>
<dbReference type="Gene3D" id="3.20.80.10">
    <property type="entry name" value="Regulatory factor, effector binding domain"/>
    <property type="match status" value="1"/>
</dbReference>
<dbReference type="InterPro" id="IPR010499">
    <property type="entry name" value="AraC_E-bd"/>
</dbReference>
<gene>
    <name evidence="2" type="ORF">D3874_24310</name>
</gene>
<evidence type="ECO:0000259" key="1">
    <source>
        <dbReference type="SMART" id="SM00871"/>
    </source>
</evidence>
<comment type="caution">
    <text evidence="2">The sequence shown here is derived from an EMBL/GenBank/DDBJ whole genome shotgun (WGS) entry which is preliminary data.</text>
</comment>
<organism evidence="2 3">
    <name type="scientific">Oleomonas cavernae</name>
    <dbReference type="NCBI Taxonomy" id="2320859"/>
    <lineage>
        <taxon>Bacteria</taxon>
        <taxon>Pseudomonadati</taxon>
        <taxon>Pseudomonadota</taxon>
        <taxon>Alphaproteobacteria</taxon>
        <taxon>Acetobacterales</taxon>
        <taxon>Acetobacteraceae</taxon>
        <taxon>Oleomonas</taxon>
    </lineage>
</organism>
<dbReference type="Proteomes" id="UP000284605">
    <property type="component" value="Unassembled WGS sequence"/>
</dbReference>
<dbReference type="SUPFAM" id="SSF55136">
    <property type="entry name" value="Probable bacterial effector-binding domain"/>
    <property type="match status" value="1"/>
</dbReference>
<dbReference type="InterPro" id="IPR029442">
    <property type="entry name" value="GyrI-like"/>
</dbReference>
<dbReference type="EMBL" id="QYUK01000011">
    <property type="protein sequence ID" value="RJF89705.1"/>
    <property type="molecule type" value="Genomic_DNA"/>
</dbReference>
<dbReference type="AlphaFoldDB" id="A0A418WI81"/>
<sequence length="154" mass="16418">MLDTPRILDTTAQAAAVIHLTIPREQMMKVFGPAVAELMATLAAQGVEPVGAVFAHHLKMTDGQFDFELGVKVSAPVTAAGRVKPGELPAAKVARTIYSGPYEGLPGAWGEFMAWMAANGHKPAPDLWELYAVGPQSSPDPTTWRTELNRPLAG</sequence>
<feature type="domain" description="AraC effector-binding" evidence="1">
    <location>
        <begin position="3"/>
        <end position="153"/>
    </location>
</feature>
<keyword evidence="3" id="KW-1185">Reference proteome</keyword>
<accession>A0A418WI81</accession>
<proteinExistence type="predicted"/>
<dbReference type="InterPro" id="IPR011256">
    <property type="entry name" value="Reg_factor_effector_dom_sf"/>
</dbReference>
<protein>
    <submittedName>
        <fullName evidence="2">AraC family transcriptional regulator</fullName>
    </submittedName>
</protein>
<dbReference type="SMART" id="SM00871">
    <property type="entry name" value="AraC_E_bind"/>
    <property type="match status" value="1"/>
</dbReference>
<dbReference type="OrthoDB" id="7375523at2"/>
<reference evidence="2 3" key="1">
    <citation type="submission" date="2018-09" db="EMBL/GenBank/DDBJ databases">
        <authorList>
            <person name="Zhu H."/>
        </authorList>
    </citation>
    <scope>NUCLEOTIDE SEQUENCE [LARGE SCALE GENOMIC DNA]</scope>
    <source>
        <strain evidence="2 3">K1W22B-8</strain>
    </source>
</reference>
<dbReference type="RefSeq" id="WP_119781851.1">
    <property type="nucleotide sequence ID" value="NZ_QYUK01000011.1"/>
</dbReference>
<evidence type="ECO:0000313" key="2">
    <source>
        <dbReference type="EMBL" id="RJF89705.1"/>
    </source>
</evidence>
<dbReference type="Pfam" id="PF06445">
    <property type="entry name" value="GyrI-like"/>
    <property type="match status" value="1"/>
</dbReference>